<evidence type="ECO:0000313" key="1">
    <source>
        <dbReference type="EMBL" id="SFN19607.1"/>
    </source>
</evidence>
<organism evidence="1 2">
    <name type="scientific">Izhakiella capsodis</name>
    <dbReference type="NCBI Taxonomy" id="1367852"/>
    <lineage>
        <taxon>Bacteria</taxon>
        <taxon>Pseudomonadati</taxon>
        <taxon>Pseudomonadota</taxon>
        <taxon>Gammaproteobacteria</taxon>
        <taxon>Enterobacterales</taxon>
        <taxon>Erwiniaceae</taxon>
        <taxon>Izhakiella</taxon>
    </lineage>
</organism>
<keyword evidence="2" id="KW-1185">Reference proteome</keyword>
<dbReference type="RefSeq" id="WP_092876608.1">
    <property type="nucleotide sequence ID" value="NZ_FOVC01000003.1"/>
</dbReference>
<name>A0A1I4X1A0_9GAMM</name>
<dbReference type="Proteomes" id="UP000242222">
    <property type="component" value="Unassembled WGS sequence"/>
</dbReference>
<accession>A0A1I4X1A0</accession>
<proteinExistence type="predicted"/>
<dbReference type="AlphaFoldDB" id="A0A1I4X1A0"/>
<evidence type="ECO:0000313" key="2">
    <source>
        <dbReference type="Proteomes" id="UP000242222"/>
    </source>
</evidence>
<reference evidence="2" key="1">
    <citation type="submission" date="2016-10" db="EMBL/GenBank/DDBJ databases">
        <authorList>
            <person name="Varghese N."/>
            <person name="Submissions S."/>
        </authorList>
    </citation>
    <scope>NUCLEOTIDE SEQUENCE [LARGE SCALE GENOMIC DNA]</scope>
    <source>
        <strain evidence="2">N6PO6</strain>
    </source>
</reference>
<dbReference type="EMBL" id="FOVC01000003">
    <property type="protein sequence ID" value="SFN19607.1"/>
    <property type="molecule type" value="Genomic_DNA"/>
</dbReference>
<gene>
    <name evidence="1" type="ORF">SAMN05216516_103224</name>
</gene>
<sequence>MITQSAWLSKASQAQKNFVSQYANAYSLYRLIGTHYQHCRTDKRAFADFSPWYFHPQEI</sequence>
<protein>
    <submittedName>
        <fullName evidence="1">Uncharacterized protein</fullName>
    </submittedName>
</protein>